<reference evidence="1" key="1">
    <citation type="journal article" date="2022" name="bioRxiv">
        <title>Sequencing and chromosome-scale assembly of the giantPleurodeles waltlgenome.</title>
        <authorList>
            <person name="Brown T."/>
            <person name="Elewa A."/>
            <person name="Iarovenko S."/>
            <person name="Subramanian E."/>
            <person name="Araus A.J."/>
            <person name="Petzold A."/>
            <person name="Susuki M."/>
            <person name="Suzuki K.-i.T."/>
            <person name="Hayashi T."/>
            <person name="Toyoda A."/>
            <person name="Oliveira C."/>
            <person name="Osipova E."/>
            <person name="Leigh N.D."/>
            <person name="Simon A."/>
            <person name="Yun M.H."/>
        </authorList>
    </citation>
    <scope>NUCLEOTIDE SEQUENCE</scope>
    <source>
        <strain evidence="1">20211129_DDA</strain>
        <tissue evidence="1">Liver</tissue>
    </source>
</reference>
<gene>
    <name evidence="1" type="ORF">NDU88_001037</name>
</gene>
<dbReference type="EMBL" id="JANPWB010000002">
    <property type="protein sequence ID" value="KAJ1205609.1"/>
    <property type="molecule type" value="Genomic_DNA"/>
</dbReference>
<dbReference type="Proteomes" id="UP001066276">
    <property type="component" value="Chromosome 1_2"/>
</dbReference>
<accession>A0AAV7VVA3</accession>
<protein>
    <submittedName>
        <fullName evidence="1">Uncharacterized protein</fullName>
    </submittedName>
</protein>
<comment type="caution">
    <text evidence="1">The sequence shown here is derived from an EMBL/GenBank/DDBJ whole genome shotgun (WGS) entry which is preliminary data.</text>
</comment>
<sequence>MAHSSTGRPIVRVSNNDCEDFLQKGVVCELTYETGRDRIGPSSMFGRLMTSRPIRIEDGRDVRGGARPTAERSAKKRGYCALAGSSWALFLAAR</sequence>
<name>A0AAV7VVA3_PLEWA</name>
<proteinExistence type="predicted"/>
<evidence type="ECO:0000313" key="2">
    <source>
        <dbReference type="Proteomes" id="UP001066276"/>
    </source>
</evidence>
<keyword evidence="2" id="KW-1185">Reference proteome</keyword>
<dbReference type="AlphaFoldDB" id="A0AAV7VVA3"/>
<organism evidence="1 2">
    <name type="scientific">Pleurodeles waltl</name>
    <name type="common">Iberian ribbed newt</name>
    <dbReference type="NCBI Taxonomy" id="8319"/>
    <lineage>
        <taxon>Eukaryota</taxon>
        <taxon>Metazoa</taxon>
        <taxon>Chordata</taxon>
        <taxon>Craniata</taxon>
        <taxon>Vertebrata</taxon>
        <taxon>Euteleostomi</taxon>
        <taxon>Amphibia</taxon>
        <taxon>Batrachia</taxon>
        <taxon>Caudata</taxon>
        <taxon>Salamandroidea</taxon>
        <taxon>Salamandridae</taxon>
        <taxon>Pleurodelinae</taxon>
        <taxon>Pleurodeles</taxon>
    </lineage>
</organism>
<evidence type="ECO:0000313" key="1">
    <source>
        <dbReference type="EMBL" id="KAJ1205609.1"/>
    </source>
</evidence>